<accession>A0A444V4M4</accession>
<dbReference type="PROSITE" id="PS00108">
    <property type="entry name" value="PROTEIN_KINASE_ST"/>
    <property type="match status" value="1"/>
</dbReference>
<dbReference type="GO" id="GO:0004672">
    <property type="term" value="F:protein kinase activity"/>
    <property type="evidence" value="ECO:0007669"/>
    <property type="project" value="InterPro"/>
</dbReference>
<dbReference type="SUPFAM" id="SSF50156">
    <property type="entry name" value="PDZ domain-like"/>
    <property type="match status" value="1"/>
</dbReference>
<keyword evidence="2" id="KW-0808">Transferase</keyword>
<dbReference type="EMBL" id="SCEB01002455">
    <property type="protein sequence ID" value="RXM95356.1"/>
    <property type="molecule type" value="Genomic_DNA"/>
</dbReference>
<comment type="caution">
    <text evidence="2">The sequence shown here is derived from an EMBL/GenBank/DDBJ whole genome shotgun (WGS) entry which is preliminary data.</text>
</comment>
<evidence type="ECO:0000313" key="2">
    <source>
        <dbReference type="EMBL" id="RXM95356.1"/>
    </source>
</evidence>
<keyword evidence="2" id="KW-0418">Kinase</keyword>
<dbReference type="SUPFAM" id="SSF56112">
    <property type="entry name" value="Protein kinase-like (PK-like)"/>
    <property type="match status" value="1"/>
</dbReference>
<name>A0A444V4M4_ACIRT</name>
<reference evidence="2 3" key="1">
    <citation type="submission" date="2019-01" db="EMBL/GenBank/DDBJ databases">
        <title>Draft Genome and Complete Hox-Cluster Characterization of the Sterlet Sturgeon (Acipenser ruthenus).</title>
        <authorList>
            <person name="Wei Q."/>
        </authorList>
    </citation>
    <scope>NUCLEOTIDE SEQUENCE [LARGE SCALE GENOMIC DNA]</scope>
    <source>
        <strain evidence="2">WHYD16114868_AA</strain>
        <tissue evidence="2">Blood</tissue>
    </source>
</reference>
<gene>
    <name evidence="2" type="ORF">EOD39_16969</name>
</gene>
<proteinExistence type="predicted"/>
<dbReference type="AlphaFoldDB" id="A0A444V4M4"/>
<dbReference type="GO" id="GO:0005524">
    <property type="term" value="F:ATP binding"/>
    <property type="evidence" value="ECO:0007669"/>
    <property type="project" value="InterPro"/>
</dbReference>
<dbReference type="Gene3D" id="2.30.42.10">
    <property type="match status" value="1"/>
</dbReference>
<dbReference type="InterPro" id="IPR000719">
    <property type="entry name" value="Prot_kinase_dom"/>
</dbReference>
<dbReference type="Pfam" id="PF00069">
    <property type="entry name" value="Pkinase"/>
    <property type="match status" value="1"/>
</dbReference>
<keyword evidence="3" id="KW-1185">Reference proteome</keyword>
<dbReference type="InterPro" id="IPR008271">
    <property type="entry name" value="Ser/Thr_kinase_AS"/>
</dbReference>
<evidence type="ECO:0000259" key="1">
    <source>
        <dbReference type="PROSITE" id="PS50011"/>
    </source>
</evidence>
<feature type="domain" description="Protein kinase" evidence="1">
    <location>
        <begin position="1"/>
        <end position="168"/>
    </location>
</feature>
<protein>
    <submittedName>
        <fullName evidence="2">Serine/threonine-protein kinase DCLK2</fullName>
    </submittedName>
</protein>
<sequence length="168" mass="18449">MHIFDNWESLTLSGSLIEIETQAGRQFDFESGADGCFTINSSEVAELSIGDKLIEVNGINVAHFSKLELNSLMDEWNTARLLILHNNNQNNETQTEEGSYGETKGGDLFDAITSSTKYTEKDASAMVYNLAGALKYLHCLNIVHRDIKPENLLVGTCFQLGTLGGPSD</sequence>
<evidence type="ECO:0000313" key="3">
    <source>
        <dbReference type="Proteomes" id="UP000289886"/>
    </source>
</evidence>
<dbReference type="Proteomes" id="UP000289886">
    <property type="component" value="Unassembled WGS sequence"/>
</dbReference>
<dbReference type="PROSITE" id="PS50011">
    <property type="entry name" value="PROTEIN_KINASE_DOM"/>
    <property type="match status" value="1"/>
</dbReference>
<dbReference type="PANTHER" id="PTHR24347">
    <property type="entry name" value="SERINE/THREONINE-PROTEIN KINASE"/>
    <property type="match status" value="1"/>
</dbReference>
<dbReference type="Gene3D" id="1.10.510.10">
    <property type="entry name" value="Transferase(Phosphotransferase) domain 1"/>
    <property type="match status" value="1"/>
</dbReference>
<organism evidence="2 3">
    <name type="scientific">Acipenser ruthenus</name>
    <name type="common">Sterlet sturgeon</name>
    <dbReference type="NCBI Taxonomy" id="7906"/>
    <lineage>
        <taxon>Eukaryota</taxon>
        <taxon>Metazoa</taxon>
        <taxon>Chordata</taxon>
        <taxon>Craniata</taxon>
        <taxon>Vertebrata</taxon>
        <taxon>Euteleostomi</taxon>
        <taxon>Actinopterygii</taxon>
        <taxon>Chondrostei</taxon>
        <taxon>Acipenseriformes</taxon>
        <taxon>Acipenseridae</taxon>
        <taxon>Acipenser</taxon>
    </lineage>
</organism>
<dbReference type="InterPro" id="IPR036034">
    <property type="entry name" value="PDZ_sf"/>
</dbReference>
<dbReference type="InterPro" id="IPR011009">
    <property type="entry name" value="Kinase-like_dom_sf"/>
</dbReference>